<organism evidence="1 2">
    <name type="scientific">Amycolatopsis rhizosphaerae</name>
    <dbReference type="NCBI Taxonomy" id="2053003"/>
    <lineage>
        <taxon>Bacteria</taxon>
        <taxon>Bacillati</taxon>
        <taxon>Actinomycetota</taxon>
        <taxon>Actinomycetes</taxon>
        <taxon>Pseudonocardiales</taxon>
        <taxon>Pseudonocardiaceae</taxon>
        <taxon>Amycolatopsis</taxon>
    </lineage>
</organism>
<sequence length="114" mass="12833">MTVRQWQVIDAIFDNEVQNRIDDFASDEEVQAAMDIREAGWAWNRTIDDGRKGELGWPPDGDVVDMELRTGQWSLVLSVLEHERRSSDERGVPEDAALARELLGVLSAQLPGVD</sequence>
<gene>
    <name evidence="1" type="ORF">FNH05_33875</name>
</gene>
<reference evidence="1 2" key="1">
    <citation type="submission" date="2019-07" db="EMBL/GenBank/DDBJ databases">
        <authorList>
            <person name="Duangmal K."/>
            <person name="Teo W.F.A."/>
        </authorList>
    </citation>
    <scope>NUCLEOTIDE SEQUENCE [LARGE SCALE GENOMIC DNA]</scope>
    <source>
        <strain evidence="1 2">TBRC 6029</strain>
    </source>
</reference>
<comment type="caution">
    <text evidence="1">The sequence shown here is derived from an EMBL/GenBank/DDBJ whole genome shotgun (WGS) entry which is preliminary data.</text>
</comment>
<dbReference type="EMBL" id="VJWX01000596">
    <property type="protein sequence ID" value="TVT21645.1"/>
    <property type="molecule type" value="Genomic_DNA"/>
</dbReference>
<evidence type="ECO:0000313" key="2">
    <source>
        <dbReference type="Proteomes" id="UP000320011"/>
    </source>
</evidence>
<dbReference type="RefSeq" id="WP_144592929.1">
    <property type="nucleotide sequence ID" value="NZ_VJWX01000596.1"/>
</dbReference>
<evidence type="ECO:0000313" key="1">
    <source>
        <dbReference type="EMBL" id="TVT21645.1"/>
    </source>
</evidence>
<dbReference type="OrthoDB" id="5149358at2"/>
<proteinExistence type="predicted"/>
<dbReference type="AlphaFoldDB" id="A0A558ABN8"/>
<name>A0A558ABN8_9PSEU</name>
<protein>
    <submittedName>
        <fullName evidence="1">Uncharacterized protein</fullName>
    </submittedName>
</protein>
<keyword evidence="2" id="KW-1185">Reference proteome</keyword>
<reference evidence="1 2" key="2">
    <citation type="submission" date="2019-08" db="EMBL/GenBank/DDBJ databases">
        <title>Amycolatopsis acidicola sp. nov., isolated from peat swamp forest soil.</title>
        <authorList>
            <person name="Srisuk N."/>
        </authorList>
    </citation>
    <scope>NUCLEOTIDE SEQUENCE [LARGE SCALE GENOMIC DNA]</scope>
    <source>
        <strain evidence="1 2">TBRC 6029</strain>
    </source>
</reference>
<dbReference type="Proteomes" id="UP000320011">
    <property type="component" value="Unassembled WGS sequence"/>
</dbReference>
<accession>A0A558ABN8</accession>